<organism evidence="2 3">
    <name type="scientific">Streptomyces fragilis</name>
    <dbReference type="NCBI Taxonomy" id="67301"/>
    <lineage>
        <taxon>Bacteria</taxon>
        <taxon>Bacillati</taxon>
        <taxon>Actinomycetota</taxon>
        <taxon>Actinomycetes</taxon>
        <taxon>Kitasatosporales</taxon>
        <taxon>Streptomycetaceae</taxon>
        <taxon>Streptomyces</taxon>
    </lineage>
</organism>
<name>A0ABV2YJA3_9ACTN</name>
<keyword evidence="1" id="KW-0732">Signal</keyword>
<feature type="chain" id="PRO_5047458456" description="Secreted protein" evidence="1">
    <location>
        <begin position="30"/>
        <end position="130"/>
    </location>
</feature>
<evidence type="ECO:0000256" key="1">
    <source>
        <dbReference type="SAM" id="SignalP"/>
    </source>
</evidence>
<keyword evidence="3" id="KW-1185">Reference proteome</keyword>
<dbReference type="RefSeq" id="WP_159105694.1">
    <property type="nucleotide sequence ID" value="NZ_BEVZ01000006.1"/>
</dbReference>
<evidence type="ECO:0000313" key="2">
    <source>
        <dbReference type="EMBL" id="MEU3555809.1"/>
    </source>
</evidence>
<evidence type="ECO:0008006" key="4">
    <source>
        <dbReference type="Google" id="ProtNLM"/>
    </source>
</evidence>
<reference evidence="2 3" key="1">
    <citation type="submission" date="2024-06" db="EMBL/GenBank/DDBJ databases">
        <title>The Natural Products Discovery Center: Release of the First 8490 Sequenced Strains for Exploring Actinobacteria Biosynthetic Diversity.</title>
        <authorList>
            <person name="Kalkreuter E."/>
            <person name="Kautsar S.A."/>
            <person name="Yang D."/>
            <person name="Bader C.D."/>
            <person name="Teijaro C.N."/>
            <person name="Fluegel L."/>
            <person name="Davis C.M."/>
            <person name="Simpson J.R."/>
            <person name="Lauterbach L."/>
            <person name="Steele A.D."/>
            <person name="Gui C."/>
            <person name="Meng S."/>
            <person name="Li G."/>
            <person name="Viehrig K."/>
            <person name="Ye F."/>
            <person name="Su P."/>
            <person name="Kiefer A.F."/>
            <person name="Nichols A."/>
            <person name="Cepeda A.J."/>
            <person name="Yan W."/>
            <person name="Fan B."/>
            <person name="Jiang Y."/>
            <person name="Adhikari A."/>
            <person name="Zheng C.-J."/>
            <person name="Schuster L."/>
            <person name="Cowan T.M."/>
            <person name="Smanski M.J."/>
            <person name="Chevrette M.G."/>
            <person name="De Carvalho L.P.S."/>
            <person name="Shen B."/>
        </authorList>
    </citation>
    <scope>NUCLEOTIDE SEQUENCE [LARGE SCALE GENOMIC DNA]</scope>
    <source>
        <strain evidence="2 3">NPDC038104</strain>
    </source>
</reference>
<evidence type="ECO:0000313" key="3">
    <source>
        <dbReference type="Proteomes" id="UP001550850"/>
    </source>
</evidence>
<protein>
    <recommendedName>
        <fullName evidence="4">Secreted protein</fullName>
    </recommendedName>
</protein>
<dbReference type="Proteomes" id="UP001550850">
    <property type="component" value="Unassembled WGS sequence"/>
</dbReference>
<dbReference type="EMBL" id="JBEZUR010000023">
    <property type="protein sequence ID" value="MEU3555809.1"/>
    <property type="molecule type" value="Genomic_DNA"/>
</dbReference>
<gene>
    <name evidence="2" type="ORF">AB0E65_16565</name>
</gene>
<proteinExistence type="predicted"/>
<comment type="caution">
    <text evidence="2">The sequence shown here is derived from an EMBL/GenBank/DDBJ whole genome shotgun (WGS) entry which is preliminary data.</text>
</comment>
<sequence length="130" mass="13465">MRTNTMLRTAGTVAAGFGLMLGVATSASAATAIPIDGRGTAYWQADPSGGVPGDALRVCDTNADGYAVRAVLTTYSNVTHRREVDTSGHAAGYCTPWKTGDLPEGTKVMISTQYGKGGEWVAADMAYLTA</sequence>
<feature type="signal peptide" evidence="1">
    <location>
        <begin position="1"/>
        <end position="29"/>
    </location>
</feature>
<accession>A0ABV2YJA3</accession>